<comment type="caution">
    <text evidence="2">The sequence shown here is derived from an EMBL/GenBank/DDBJ whole genome shotgun (WGS) entry which is preliminary data.</text>
</comment>
<organism evidence="2 3">
    <name type="scientific">Seminavis robusta</name>
    <dbReference type="NCBI Taxonomy" id="568900"/>
    <lineage>
        <taxon>Eukaryota</taxon>
        <taxon>Sar</taxon>
        <taxon>Stramenopiles</taxon>
        <taxon>Ochrophyta</taxon>
        <taxon>Bacillariophyta</taxon>
        <taxon>Bacillariophyceae</taxon>
        <taxon>Bacillariophycidae</taxon>
        <taxon>Naviculales</taxon>
        <taxon>Naviculaceae</taxon>
        <taxon>Seminavis</taxon>
    </lineage>
</organism>
<evidence type="ECO:0000313" key="3">
    <source>
        <dbReference type="Proteomes" id="UP001153069"/>
    </source>
</evidence>
<feature type="region of interest" description="Disordered" evidence="1">
    <location>
        <begin position="1"/>
        <end position="31"/>
    </location>
</feature>
<dbReference type="Gene3D" id="3.40.50.11350">
    <property type="match status" value="1"/>
</dbReference>
<dbReference type="AlphaFoldDB" id="A0A9N8E584"/>
<dbReference type="EMBL" id="CAICTM010000684">
    <property type="protein sequence ID" value="CAB9514941.1"/>
    <property type="molecule type" value="Genomic_DNA"/>
</dbReference>
<proteinExistence type="predicted"/>
<gene>
    <name evidence="2" type="ORF">SEMRO_685_G186880.1</name>
</gene>
<evidence type="ECO:0000256" key="1">
    <source>
        <dbReference type="SAM" id="MobiDB-lite"/>
    </source>
</evidence>
<name>A0A9N8E584_9STRA</name>
<feature type="compositionally biased region" description="Polar residues" evidence="1">
    <location>
        <begin position="12"/>
        <end position="23"/>
    </location>
</feature>
<protein>
    <submittedName>
        <fullName evidence="2">Uncharacterized protein</fullName>
    </submittedName>
</protein>
<dbReference type="Proteomes" id="UP001153069">
    <property type="component" value="Unassembled WGS sequence"/>
</dbReference>
<evidence type="ECO:0000313" key="2">
    <source>
        <dbReference type="EMBL" id="CAB9514941.1"/>
    </source>
</evidence>
<feature type="compositionally biased region" description="Basic residues" evidence="1">
    <location>
        <begin position="1"/>
        <end position="11"/>
    </location>
</feature>
<accession>A0A9N8E584</accession>
<keyword evidence="3" id="KW-1185">Reference proteome</keyword>
<dbReference type="OrthoDB" id="45698at2759"/>
<sequence>MPHARIPRQVKPRTSQSPDDTNNGGEGRKSRLCSGKKRMALMACLLLGLLSLGGTARNLRETTGLDLVASMWRWSRYRSVVSQPSHYHLLGNQAGEEGNFYVSPDAAADSSLQEDSPLLPMAYNMEAMKNHSSVDQSFCVPWRTAQTTTSTSASPAGTTEADDWWTHHPQWQVFYEDDQVYCFQLIPNPAKRDYLQKLYQLQFPSSNDCSNVQVKPMIQGGWGMDMLGIVHLLWKAIDLHQPHAIAPRPWHYASPKPFNIQTAACPSQDMFCYFLPLTSCNSPENNNNTVDEKWFPRDDQTRYWNEKGHWLYQYGSRPQEWLRYRVYRFVQHQLHSSWPAAARLASNTNSDFTCTALHVRRADVILHKRWSRAYHSIAEYMNVSDQIHDNIFLLTDDSNAVGEAVHEFPHHNWIYVDRKRYKGAEGGWEQQLPSQDPAFEVTVILGVGRLVQKCDGIVKSFSRFGAYLYGELHAANQSAWYKDVDAQSGSQLLNPHNTATKN</sequence>
<reference evidence="2" key="1">
    <citation type="submission" date="2020-06" db="EMBL/GenBank/DDBJ databases">
        <authorList>
            <consortium name="Plant Systems Biology data submission"/>
        </authorList>
    </citation>
    <scope>NUCLEOTIDE SEQUENCE</scope>
    <source>
        <strain evidence="2">D6</strain>
    </source>
</reference>